<evidence type="ECO:0000256" key="1">
    <source>
        <dbReference type="SAM" id="Coils"/>
    </source>
</evidence>
<dbReference type="Gene3D" id="1.10.287.2610">
    <property type="match status" value="1"/>
</dbReference>
<feature type="region of interest" description="Disordered" evidence="2">
    <location>
        <begin position="475"/>
        <end position="508"/>
    </location>
</feature>
<keyword evidence="1" id="KW-0175">Coiled coil</keyword>
<evidence type="ECO:0000313" key="4">
    <source>
        <dbReference type="Proteomes" id="UP000019804"/>
    </source>
</evidence>
<keyword evidence="4" id="KW-1185">Reference proteome</keyword>
<dbReference type="EMBL" id="KK088434">
    <property type="protein sequence ID" value="EYE92911.1"/>
    <property type="molecule type" value="Genomic_DNA"/>
</dbReference>
<dbReference type="OrthoDB" id="5421041at2759"/>
<dbReference type="RefSeq" id="XP_040636599.1">
    <property type="nucleotide sequence ID" value="XM_040784713.1"/>
</dbReference>
<feature type="coiled-coil region" evidence="1">
    <location>
        <begin position="46"/>
        <end position="210"/>
    </location>
</feature>
<organism evidence="3 4">
    <name type="scientific">Aspergillus ruber (strain CBS 135680)</name>
    <dbReference type="NCBI Taxonomy" id="1388766"/>
    <lineage>
        <taxon>Eukaryota</taxon>
        <taxon>Fungi</taxon>
        <taxon>Dikarya</taxon>
        <taxon>Ascomycota</taxon>
        <taxon>Pezizomycotina</taxon>
        <taxon>Eurotiomycetes</taxon>
        <taxon>Eurotiomycetidae</taxon>
        <taxon>Eurotiales</taxon>
        <taxon>Aspergillaceae</taxon>
        <taxon>Aspergillus</taxon>
        <taxon>Aspergillus subgen. Aspergillus</taxon>
    </lineage>
</organism>
<proteinExistence type="predicted"/>
<dbReference type="Proteomes" id="UP000019804">
    <property type="component" value="Unassembled WGS sequence"/>
</dbReference>
<name>A0A017S7U2_ASPRC</name>
<dbReference type="AlphaFoldDB" id="A0A017S7U2"/>
<dbReference type="HOGENOM" id="CLU_508949_0_0_1"/>
<sequence>MPEINATLTSADQQGFCNQLRSLTTTSGYKNMASLLDETTHLHEQVRVKEEELGKLREEMKEKEKKKQEVIHELLGTNKQEACRHERTQRIVDTLRKSVKEKQKLINETESRANDLQVQIDGLQRSLSDKKAAISRAEDEIATLQGAIRDRDGRIDRMKTTESQLRQTLSRAEEDGRKLGKDNMSIMNRLQQCQKRLQEIEGLRATYHEEGQSMLDRFDDLWDHATKEVAFHMQADLPDEVIRNPRAWDVFKKRSNELQHSVPLPLSNSNAAKQMRLVIILAILAREIDKHIFQSTYLLSEDSQIRELLARTAVHASEKESFCRSILLSIDPDAHVKSRDTRVQTVVRNVSSALFDLLPENRFQEFRGSLDKVAREAAGVWEPFQRSKKRYEPDFEPLQWGDGEWDPFMFPGDGEDQMLEGFPDSNLLTVFPRISIIDDNGRSPCTVVMQVRRVSRICVSAEQEFGQQIASPPVKRVASARSRRRSMTSHSTKEGNGAFLGGKISSKA</sequence>
<dbReference type="GeneID" id="63699837"/>
<reference evidence="4" key="1">
    <citation type="journal article" date="2014" name="Nat. Commun.">
        <title>Genomic adaptations of the halophilic Dead Sea filamentous fungus Eurotium rubrum.</title>
        <authorList>
            <person name="Kis-Papo T."/>
            <person name="Weig A.R."/>
            <person name="Riley R."/>
            <person name="Persoh D."/>
            <person name="Salamov A."/>
            <person name="Sun H."/>
            <person name="Lipzen A."/>
            <person name="Wasser S.P."/>
            <person name="Rambold G."/>
            <person name="Grigoriev I.V."/>
            <person name="Nevo E."/>
        </authorList>
    </citation>
    <scope>NUCLEOTIDE SEQUENCE [LARGE SCALE GENOMIC DNA]</scope>
    <source>
        <strain evidence="4">CBS 135680</strain>
    </source>
</reference>
<accession>A0A017S7U2</accession>
<evidence type="ECO:0000256" key="2">
    <source>
        <dbReference type="SAM" id="MobiDB-lite"/>
    </source>
</evidence>
<gene>
    <name evidence="3" type="ORF">EURHEDRAFT_461357</name>
</gene>
<evidence type="ECO:0000313" key="3">
    <source>
        <dbReference type="EMBL" id="EYE92911.1"/>
    </source>
</evidence>
<protein>
    <submittedName>
        <fullName evidence="3">Uncharacterized protein</fullName>
    </submittedName>
</protein>